<protein>
    <submittedName>
        <fullName evidence="7">SHSP domain-containing protein</fullName>
    </submittedName>
</protein>
<dbReference type="InterPro" id="IPR002068">
    <property type="entry name" value="A-crystallin/Hsp20_dom"/>
</dbReference>
<comment type="similarity">
    <text evidence="2 3">Belongs to the small heat shock protein (HSP20) family.</text>
</comment>
<evidence type="ECO:0000256" key="2">
    <source>
        <dbReference type="PROSITE-ProRule" id="PRU00285"/>
    </source>
</evidence>
<dbReference type="Proteomes" id="UP000267096">
    <property type="component" value="Unassembled WGS sequence"/>
</dbReference>
<proteinExistence type="inferred from homology"/>
<evidence type="ECO:0000256" key="3">
    <source>
        <dbReference type="RuleBase" id="RU003616"/>
    </source>
</evidence>
<dbReference type="WBParaSite" id="ASIM_0000240301-mRNA-1">
    <property type="protein sequence ID" value="ASIM_0000240301-mRNA-1"/>
    <property type="gene ID" value="ASIM_0000240301"/>
</dbReference>
<dbReference type="AlphaFoldDB" id="A0A0M3J4D5"/>
<reference evidence="7" key="1">
    <citation type="submission" date="2017-02" db="UniProtKB">
        <authorList>
            <consortium name="WormBaseParasite"/>
        </authorList>
    </citation>
    <scope>IDENTIFICATION</scope>
</reference>
<dbReference type="InterPro" id="IPR001436">
    <property type="entry name" value="Alpha-crystallin/sHSP_animal"/>
</dbReference>
<evidence type="ECO:0000313" key="5">
    <source>
        <dbReference type="EMBL" id="VDK19798.1"/>
    </source>
</evidence>
<dbReference type="CDD" id="cd06526">
    <property type="entry name" value="metazoan_ACD"/>
    <property type="match status" value="1"/>
</dbReference>
<dbReference type="EMBL" id="UYRR01002955">
    <property type="protein sequence ID" value="VDK19798.1"/>
    <property type="molecule type" value="Genomic_DNA"/>
</dbReference>
<dbReference type="OrthoDB" id="1431247at2759"/>
<evidence type="ECO:0000313" key="6">
    <source>
        <dbReference type="Proteomes" id="UP000267096"/>
    </source>
</evidence>
<name>A0A0M3J4D5_ANISI</name>
<evidence type="ECO:0000256" key="1">
    <source>
        <dbReference type="ARBA" id="ARBA00023016"/>
    </source>
</evidence>
<dbReference type="GO" id="GO:0051082">
    <property type="term" value="F:unfolded protein binding"/>
    <property type="evidence" value="ECO:0007669"/>
    <property type="project" value="TreeGrafter"/>
</dbReference>
<evidence type="ECO:0000259" key="4">
    <source>
        <dbReference type="PROSITE" id="PS01031"/>
    </source>
</evidence>
<dbReference type="GO" id="GO:0005634">
    <property type="term" value="C:nucleus"/>
    <property type="evidence" value="ECO:0007669"/>
    <property type="project" value="TreeGrafter"/>
</dbReference>
<dbReference type="PANTHER" id="PTHR45640:SF13">
    <property type="entry name" value="HEAT SHOCK PROTEIN 22-RELATED"/>
    <property type="match status" value="1"/>
</dbReference>
<dbReference type="GO" id="GO:0042026">
    <property type="term" value="P:protein refolding"/>
    <property type="evidence" value="ECO:0007669"/>
    <property type="project" value="TreeGrafter"/>
</dbReference>
<reference evidence="5 6" key="2">
    <citation type="submission" date="2018-11" db="EMBL/GenBank/DDBJ databases">
        <authorList>
            <consortium name="Pathogen Informatics"/>
        </authorList>
    </citation>
    <scope>NUCLEOTIDE SEQUENCE [LARGE SCALE GENOMIC DNA]</scope>
</reference>
<dbReference type="InterPro" id="IPR008978">
    <property type="entry name" value="HSP20-like_chaperone"/>
</dbReference>
<accession>A0A0M3J4D5</accession>
<sequence>MDVSQYSKDDLEISVSDRHLIVKGDHIERADEQPNQQSCRVEHHFVKKFLLPKVYDMDSTKSTLDENGLLKVRIVNKATQEPKFVYHVPLDLPCGYGN</sequence>
<dbReference type="PANTHER" id="PTHR45640">
    <property type="entry name" value="HEAT SHOCK PROTEIN HSP-12.2-RELATED"/>
    <property type="match status" value="1"/>
</dbReference>
<gene>
    <name evidence="5" type="ORF">ASIM_LOCUS2269</name>
</gene>
<keyword evidence="1" id="KW-0346">Stress response</keyword>
<keyword evidence="6" id="KW-1185">Reference proteome</keyword>
<dbReference type="Pfam" id="PF00011">
    <property type="entry name" value="HSP20"/>
    <property type="match status" value="1"/>
</dbReference>
<dbReference type="Gene3D" id="2.60.40.790">
    <property type="match status" value="1"/>
</dbReference>
<organism evidence="7">
    <name type="scientific">Anisakis simplex</name>
    <name type="common">Herring worm</name>
    <dbReference type="NCBI Taxonomy" id="6269"/>
    <lineage>
        <taxon>Eukaryota</taxon>
        <taxon>Metazoa</taxon>
        <taxon>Ecdysozoa</taxon>
        <taxon>Nematoda</taxon>
        <taxon>Chromadorea</taxon>
        <taxon>Rhabditida</taxon>
        <taxon>Spirurina</taxon>
        <taxon>Ascaridomorpha</taxon>
        <taxon>Ascaridoidea</taxon>
        <taxon>Anisakidae</taxon>
        <taxon>Anisakis</taxon>
        <taxon>Anisakis simplex complex</taxon>
    </lineage>
</organism>
<dbReference type="GO" id="GO:0009408">
    <property type="term" value="P:response to heat"/>
    <property type="evidence" value="ECO:0007669"/>
    <property type="project" value="TreeGrafter"/>
</dbReference>
<dbReference type="GO" id="GO:0005737">
    <property type="term" value="C:cytoplasm"/>
    <property type="evidence" value="ECO:0007669"/>
    <property type="project" value="TreeGrafter"/>
</dbReference>
<dbReference type="SUPFAM" id="SSF49764">
    <property type="entry name" value="HSP20-like chaperones"/>
    <property type="match status" value="1"/>
</dbReference>
<evidence type="ECO:0000313" key="7">
    <source>
        <dbReference type="WBParaSite" id="ASIM_0000240301-mRNA-1"/>
    </source>
</evidence>
<dbReference type="PROSITE" id="PS01031">
    <property type="entry name" value="SHSP"/>
    <property type="match status" value="1"/>
</dbReference>
<feature type="domain" description="SHSP" evidence="4">
    <location>
        <begin position="1"/>
        <end position="91"/>
    </location>
</feature>